<evidence type="ECO:0000256" key="1">
    <source>
        <dbReference type="SAM" id="MobiDB-lite"/>
    </source>
</evidence>
<evidence type="ECO:0000313" key="2">
    <source>
        <dbReference type="EMBL" id="DAF52271.1"/>
    </source>
</evidence>
<protein>
    <submittedName>
        <fullName evidence="2">Uncharacterized protein</fullName>
    </submittedName>
</protein>
<proteinExistence type="predicted"/>
<organism evidence="2">
    <name type="scientific">Podoviridae sp. ctIKM86</name>
    <dbReference type="NCBI Taxonomy" id="2827729"/>
    <lineage>
        <taxon>Viruses</taxon>
        <taxon>Duplodnaviria</taxon>
        <taxon>Heunggongvirae</taxon>
        <taxon>Uroviricota</taxon>
        <taxon>Caudoviricetes</taxon>
    </lineage>
</organism>
<sequence length="103" mass="11896">MAETNLYYLGVFDISFHKKGEEKIHTHVLNNVFIGKQTLNEPTLVTARAQMAKRFLQVFEGAEILDIAIMNIVPLGLMTPDEWSPKEFQEKMKEDSKKEEPKE</sequence>
<accession>A0A8S5SNK6</accession>
<dbReference type="EMBL" id="BK032631">
    <property type="protein sequence ID" value="DAF52271.1"/>
    <property type="molecule type" value="Genomic_DNA"/>
</dbReference>
<reference evidence="2" key="1">
    <citation type="journal article" date="2021" name="Proc. Natl. Acad. Sci. U.S.A.">
        <title>A Catalog of Tens of Thousands of Viruses from Human Metagenomes Reveals Hidden Associations with Chronic Diseases.</title>
        <authorList>
            <person name="Tisza M.J."/>
            <person name="Buck C.B."/>
        </authorList>
    </citation>
    <scope>NUCLEOTIDE SEQUENCE</scope>
    <source>
        <strain evidence="2">CtIKM86</strain>
    </source>
</reference>
<feature type="region of interest" description="Disordered" evidence="1">
    <location>
        <begin position="80"/>
        <end position="103"/>
    </location>
</feature>
<feature type="compositionally biased region" description="Basic and acidic residues" evidence="1">
    <location>
        <begin position="83"/>
        <end position="103"/>
    </location>
</feature>
<name>A0A8S5SNK6_9CAUD</name>